<evidence type="ECO:0000256" key="2">
    <source>
        <dbReference type="SAM" id="MobiDB-lite"/>
    </source>
</evidence>
<feature type="coiled-coil region" evidence="1">
    <location>
        <begin position="170"/>
        <end position="204"/>
    </location>
</feature>
<feature type="compositionally biased region" description="Basic and acidic residues" evidence="2">
    <location>
        <begin position="19"/>
        <end position="36"/>
    </location>
</feature>
<keyword evidence="4" id="KW-1185">Reference proteome</keyword>
<accession>A0ABQ5IWR5</accession>
<name>A0ABQ5IWR5_9ASTR</name>
<organism evidence="3 4">
    <name type="scientific">Tanacetum coccineum</name>
    <dbReference type="NCBI Taxonomy" id="301880"/>
    <lineage>
        <taxon>Eukaryota</taxon>
        <taxon>Viridiplantae</taxon>
        <taxon>Streptophyta</taxon>
        <taxon>Embryophyta</taxon>
        <taxon>Tracheophyta</taxon>
        <taxon>Spermatophyta</taxon>
        <taxon>Magnoliopsida</taxon>
        <taxon>eudicotyledons</taxon>
        <taxon>Gunneridae</taxon>
        <taxon>Pentapetalae</taxon>
        <taxon>asterids</taxon>
        <taxon>campanulids</taxon>
        <taxon>Asterales</taxon>
        <taxon>Asteraceae</taxon>
        <taxon>Asteroideae</taxon>
        <taxon>Anthemideae</taxon>
        <taxon>Anthemidinae</taxon>
        <taxon>Tanacetum</taxon>
    </lineage>
</organism>
<evidence type="ECO:0000313" key="3">
    <source>
        <dbReference type="EMBL" id="GJU04672.1"/>
    </source>
</evidence>
<keyword evidence="1" id="KW-0175">Coiled coil</keyword>
<feature type="compositionally biased region" description="Basic and acidic residues" evidence="2">
    <location>
        <begin position="1"/>
        <end position="11"/>
    </location>
</feature>
<dbReference type="EMBL" id="BQNB010021272">
    <property type="protein sequence ID" value="GJU04672.1"/>
    <property type="molecule type" value="Genomic_DNA"/>
</dbReference>
<gene>
    <name evidence="3" type="ORF">Tco_1121102</name>
</gene>
<dbReference type="Proteomes" id="UP001151760">
    <property type="component" value="Unassembled WGS sequence"/>
</dbReference>
<reference evidence="3" key="1">
    <citation type="journal article" date="2022" name="Int. J. Mol. Sci.">
        <title>Draft Genome of Tanacetum Coccineum: Genomic Comparison of Closely Related Tanacetum-Family Plants.</title>
        <authorList>
            <person name="Yamashiro T."/>
            <person name="Shiraishi A."/>
            <person name="Nakayama K."/>
            <person name="Satake H."/>
        </authorList>
    </citation>
    <scope>NUCLEOTIDE SEQUENCE</scope>
</reference>
<proteinExistence type="predicted"/>
<evidence type="ECO:0000313" key="4">
    <source>
        <dbReference type="Proteomes" id="UP001151760"/>
    </source>
</evidence>
<reference evidence="3" key="2">
    <citation type="submission" date="2022-01" db="EMBL/GenBank/DDBJ databases">
        <authorList>
            <person name="Yamashiro T."/>
            <person name="Shiraishi A."/>
            <person name="Satake H."/>
            <person name="Nakayama K."/>
        </authorList>
    </citation>
    <scope>NUCLEOTIDE SEQUENCE</scope>
</reference>
<comment type="caution">
    <text evidence="3">The sequence shown here is derived from an EMBL/GenBank/DDBJ whole genome shotgun (WGS) entry which is preliminary data.</text>
</comment>
<sequence>MESLRESILERAKHKREKDKRVNDRMMQSKERKDNLSKALDADLVVTESNETESERHVLCNRSGNDTHTDDADINSVNDKQPMVEVQLSAEHNILANEQQHSEQSESVYDTYLLEKVDRNTTPKSTDMSHRGGQIDQNVDDKNMQHGQILNETSNKAKINREIEVLETINIKLEHSVANLLAENEKLHKENEHLKQTYKDLYDSIKKTQVQTKDLNDSLIAQINSKTVENADLKA</sequence>
<feature type="region of interest" description="Disordered" evidence="2">
    <location>
        <begin position="1"/>
        <end position="38"/>
    </location>
</feature>
<evidence type="ECO:0000256" key="1">
    <source>
        <dbReference type="SAM" id="Coils"/>
    </source>
</evidence>
<protein>
    <submittedName>
        <fullName evidence="3">Uncharacterized protein</fullName>
    </submittedName>
</protein>